<evidence type="ECO:0000256" key="1">
    <source>
        <dbReference type="SAM" id="MobiDB-lite"/>
    </source>
</evidence>
<name>A0AAV7PU46_PLEWA</name>
<protein>
    <recommendedName>
        <fullName evidence="4">Secreted protein</fullName>
    </recommendedName>
</protein>
<evidence type="ECO:0000313" key="2">
    <source>
        <dbReference type="EMBL" id="KAJ1131686.1"/>
    </source>
</evidence>
<evidence type="ECO:0008006" key="4">
    <source>
        <dbReference type="Google" id="ProtNLM"/>
    </source>
</evidence>
<dbReference type="AlphaFoldDB" id="A0AAV7PU46"/>
<feature type="compositionally biased region" description="Basic and acidic residues" evidence="1">
    <location>
        <begin position="22"/>
        <end position="35"/>
    </location>
</feature>
<keyword evidence="3" id="KW-1185">Reference proteome</keyword>
<dbReference type="EMBL" id="JANPWB010000011">
    <property type="protein sequence ID" value="KAJ1131686.1"/>
    <property type="molecule type" value="Genomic_DNA"/>
</dbReference>
<feature type="compositionally biased region" description="Polar residues" evidence="1">
    <location>
        <begin position="48"/>
        <end position="59"/>
    </location>
</feature>
<comment type="caution">
    <text evidence="2">The sequence shown here is derived from an EMBL/GenBank/DDBJ whole genome shotgun (WGS) entry which is preliminary data.</text>
</comment>
<feature type="region of interest" description="Disordered" evidence="1">
    <location>
        <begin position="17"/>
        <end position="78"/>
    </location>
</feature>
<organism evidence="2 3">
    <name type="scientific">Pleurodeles waltl</name>
    <name type="common">Iberian ribbed newt</name>
    <dbReference type="NCBI Taxonomy" id="8319"/>
    <lineage>
        <taxon>Eukaryota</taxon>
        <taxon>Metazoa</taxon>
        <taxon>Chordata</taxon>
        <taxon>Craniata</taxon>
        <taxon>Vertebrata</taxon>
        <taxon>Euteleostomi</taxon>
        <taxon>Amphibia</taxon>
        <taxon>Batrachia</taxon>
        <taxon>Caudata</taxon>
        <taxon>Salamandroidea</taxon>
        <taxon>Salamandridae</taxon>
        <taxon>Pleurodelinae</taxon>
        <taxon>Pleurodeles</taxon>
    </lineage>
</organism>
<proteinExistence type="predicted"/>
<feature type="compositionally biased region" description="Basic and acidic residues" evidence="1">
    <location>
        <begin position="66"/>
        <end position="78"/>
    </location>
</feature>
<evidence type="ECO:0000313" key="3">
    <source>
        <dbReference type="Proteomes" id="UP001066276"/>
    </source>
</evidence>
<gene>
    <name evidence="2" type="ORF">NDU88_010021</name>
</gene>
<dbReference type="Proteomes" id="UP001066276">
    <property type="component" value="Chromosome 7"/>
</dbReference>
<sequence length="78" mass="8588">MPASAWILEVALLGAAARTHRRDPEGRHVSGEKKFPLTRLTVPGLAENRSNSKGSTWYISQRRCRKDQPGEEGGGDKT</sequence>
<reference evidence="2" key="1">
    <citation type="journal article" date="2022" name="bioRxiv">
        <title>Sequencing and chromosome-scale assembly of the giantPleurodeles waltlgenome.</title>
        <authorList>
            <person name="Brown T."/>
            <person name="Elewa A."/>
            <person name="Iarovenko S."/>
            <person name="Subramanian E."/>
            <person name="Araus A.J."/>
            <person name="Petzold A."/>
            <person name="Susuki M."/>
            <person name="Suzuki K.-i.T."/>
            <person name="Hayashi T."/>
            <person name="Toyoda A."/>
            <person name="Oliveira C."/>
            <person name="Osipova E."/>
            <person name="Leigh N.D."/>
            <person name="Simon A."/>
            <person name="Yun M.H."/>
        </authorList>
    </citation>
    <scope>NUCLEOTIDE SEQUENCE</scope>
    <source>
        <strain evidence="2">20211129_DDA</strain>
        <tissue evidence="2">Liver</tissue>
    </source>
</reference>
<accession>A0AAV7PU46</accession>